<evidence type="ECO:0000313" key="3">
    <source>
        <dbReference type="Proteomes" id="UP000314294"/>
    </source>
</evidence>
<evidence type="ECO:0000256" key="1">
    <source>
        <dbReference type="SAM" id="MobiDB-lite"/>
    </source>
</evidence>
<dbReference type="AlphaFoldDB" id="A0A4Z2FJ84"/>
<evidence type="ECO:0000313" key="2">
    <source>
        <dbReference type="EMBL" id="TNN41267.1"/>
    </source>
</evidence>
<protein>
    <submittedName>
        <fullName evidence="2">Uncharacterized protein</fullName>
    </submittedName>
</protein>
<reference evidence="2 3" key="1">
    <citation type="submission" date="2019-03" db="EMBL/GenBank/DDBJ databases">
        <title>First draft genome of Liparis tanakae, snailfish: a comprehensive survey of snailfish specific genes.</title>
        <authorList>
            <person name="Kim W."/>
            <person name="Song I."/>
            <person name="Jeong J.-H."/>
            <person name="Kim D."/>
            <person name="Kim S."/>
            <person name="Ryu S."/>
            <person name="Song J.Y."/>
            <person name="Lee S.K."/>
        </authorList>
    </citation>
    <scope>NUCLEOTIDE SEQUENCE [LARGE SCALE GENOMIC DNA]</scope>
    <source>
        <tissue evidence="2">Muscle</tissue>
    </source>
</reference>
<accession>A0A4Z2FJ84</accession>
<gene>
    <name evidence="2" type="ORF">EYF80_048575</name>
</gene>
<keyword evidence="3" id="KW-1185">Reference proteome</keyword>
<dbReference type="Proteomes" id="UP000314294">
    <property type="component" value="Unassembled WGS sequence"/>
</dbReference>
<comment type="caution">
    <text evidence="2">The sequence shown here is derived from an EMBL/GenBank/DDBJ whole genome shotgun (WGS) entry which is preliminary data.</text>
</comment>
<dbReference type="EMBL" id="SRLO01001122">
    <property type="protein sequence ID" value="TNN41267.1"/>
    <property type="molecule type" value="Genomic_DNA"/>
</dbReference>
<organism evidence="2 3">
    <name type="scientific">Liparis tanakae</name>
    <name type="common">Tanaka's snailfish</name>
    <dbReference type="NCBI Taxonomy" id="230148"/>
    <lineage>
        <taxon>Eukaryota</taxon>
        <taxon>Metazoa</taxon>
        <taxon>Chordata</taxon>
        <taxon>Craniata</taxon>
        <taxon>Vertebrata</taxon>
        <taxon>Euteleostomi</taxon>
        <taxon>Actinopterygii</taxon>
        <taxon>Neopterygii</taxon>
        <taxon>Teleostei</taxon>
        <taxon>Neoteleostei</taxon>
        <taxon>Acanthomorphata</taxon>
        <taxon>Eupercaria</taxon>
        <taxon>Perciformes</taxon>
        <taxon>Cottioidei</taxon>
        <taxon>Cottales</taxon>
        <taxon>Liparidae</taxon>
        <taxon>Liparis</taxon>
    </lineage>
</organism>
<proteinExistence type="predicted"/>
<sequence>MASNRTTLLASTAQHKQRCYHNKACSHAGSALVVHDAAPIAVGPRRRDHRYTHPPTPPRCTPSVDKAAVSATC</sequence>
<name>A0A4Z2FJ84_9TELE</name>
<feature type="region of interest" description="Disordered" evidence="1">
    <location>
        <begin position="43"/>
        <end position="73"/>
    </location>
</feature>